<evidence type="ECO:0000313" key="7">
    <source>
        <dbReference type="Proteomes" id="UP001566204"/>
    </source>
</evidence>
<dbReference type="KEGG" id="stha:NCTC11429_02848"/>
<dbReference type="PANTHER" id="PTHR37299:SF1">
    <property type="entry name" value="STAGE 0 SPORULATION PROTEIN A HOMOLOG"/>
    <property type="match status" value="1"/>
</dbReference>
<dbReference type="Pfam" id="PF04397">
    <property type="entry name" value="LytTR"/>
    <property type="match status" value="1"/>
</dbReference>
<evidence type="ECO:0000313" key="4">
    <source>
        <dbReference type="EMBL" id="MEZ0453783.1"/>
    </source>
</evidence>
<feature type="domain" description="HTH LytTR-type" evidence="3">
    <location>
        <begin position="151"/>
        <end position="257"/>
    </location>
</feature>
<dbReference type="Proteomes" id="UP000308196">
    <property type="component" value="Chromosome"/>
</dbReference>
<sequence length="257" mass="29953">MNILIIEDEELAVSKLKKTLTEVAPDAKVVDVTDSIASSVQWLEHNPHPDIILSDIELTDGQSFEIFRSMNVESMLIFTTSYDEFAMQAFKLNSIDYLLKPVQKAELKTALEKYKRLYGHSKSSAETSSKDIEQLLRSFQLAQPTAYRKRFLVKHLQKLVSISVEDIAYFYFDELTFFKTNDNKRYVVDYTLDEIEAMLNPDDFFRTSRSFLVSLESIHKIEDYFGNRLYLKLLPENEKEALVSREKVNTFKKWLGK</sequence>
<evidence type="ECO:0000256" key="1">
    <source>
        <dbReference type="PROSITE-ProRule" id="PRU00169"/>
    </source>
</evidence>
<dbReference type="InterPro" id="IPR046947">
    <property type="entry name" value="LytR-like"/>
</dbReference>
<keyword evidence="1" id="KW-0597">Phosphoprotein</keyword>
<evidence type="ECO:0000259" key="2">
    <source>
        <dbReference type="PROSITE" id="PS50110"/>
    </source>
</evidence>
<dbReference type="AlphaFoldDB" id="A0A4U9V9H7"/>
<dbReference type="PROSITE" id="PS50930">
    <property type="entry name" value="HTH_LYTTR"/>
    <property type="match status" value="1"/>
</dbReference>
<evidence type="ECO:0000313" key="5">
    <source>
        <dbReference type="EMBL" id="VTR43350.1"/>
    </source>
</evidence>
<dbReference type="SMART" id="SM00448">
    <property type="entry name" value="REC"/>
    <property type="match status" value="1"/>
</dbReference>
<dbReference type="PROSITE" id="PS50110">
    <property type="entry name" value="RESPONSE_REGULATORY"/>
    <property type="match status" value="1"/>
</dbReference>
<dbReference type="GO" id="GO:0003677">
    <property type="term" value="F:DNA binding"/>
    <property type="evidence" value="ECO:0007669"/>
    <property type="project" value="UniProtKB-KW"/>
</dbReference>
<dbReference type="InterPro" id="IPR007492">
    <property type="entry name" value="LytTR_DNA-bd_dom"/>
</dbReference>
<keyword evidence="7" id="KW-1185">Reference proteome</keyword>
<dbReference type="SUPFAM" id="SSF52172">
    <property type="entry name" value="CheY-like"/>
    <property type="match status" value="1"/>
</dbReference>
<dbReference type="GO" id="GO:0000156">
    <property type="term" value="F:phosphorelay response regulator activity"/>
    <property type="evidence" value="ECO:0007669"/>
    <property type="project" value="InterPro"/>
</dbReference>
<dbReference type="InterPro" id="IPR011006">
    <property type="entry name" value="CheY-like_superfamily"/>
</dbReference>
<dbReference type="InterPro" id="IPR001789">
    <property type="entry name" value="Sig_transdc_resp-reg_receiver"/>
</dbReference>
<dbReference type="STRING" id="1123265.GCA_000686625_01980"/>
<dbReference type="Pfam" id="PF00072">
    <property type="entry name" value="Response_reg"/>
    <property type="match status" value="1"/>
</dbReference>
<gene>
    <name evidence="5" type="primary">lytR_4</name>
    <name evidence="4" type="ORF">ABTW24_19485</name>
    <name evidence="5" type="ORF">NCTC11429_02848</name>
</gene>
<dbReference type="Gene3D" id="3.40.50.2300">
    <property type="match status" value="1"/>
</dbReference>
<evidence type="ECO:0000313" key="6">
    <source>
        <dbReference type="Proteomes" id="UP000308196"/>
    </source>
</evidence>
<keyword evidence="4" id="KW-0238">DNA-binding</keyword>
<dbReference type="FunFam" id="3.40.50.2300:FF:000361">
    <property type="entry name" value="Two-component system response regulator"/>
    <property type="match status" value="1"/>
</dbReference>
<dbReference type="SMART" id="SM00850">
    <property type="entry name" value="LytTR"/>
    <property type="match status" value="1"/>
</dbReference>
<dbReference type="EMBL" id="JBEOQB010000006">
    <property type="protein sequence ID" value="MEZ0453783.1"/>
    <property type="molecule type" value="Genomic_DNA"/>
</dbReference>
<dbReference type="RefSeq" id="WP_028072183.1">
    <property type="nucleotide sequence ID" value="NZ_JBEOQA010000002.1"/>
</dbReference>
<protein>
    <submittedName>
        <fullName evidence="4">LytTR family DNA-binding domain-containing protein</fullName>
    </submittedName>
    <submittedName>
        <fullName evidence="5">Sensory transduction protein lytR</fullName>
    </submittedName>
</protein>
<organism evidence="5 6">
    <name type="scientific">Sphingobacterium thalpophilum</name>
    <dbReference type="NCBI Taxonomy" id="259"/>
    <lineage>
        <taxon>Bacteria</taxon>
        <taxon>Pseudomonadati</taxon>
        <taxon>Bacteroidota</taxon>
        <taxon>Sphingobacteriia</taxon>
        <taxon>Sphingobacteriales</taxon>
        <taxon>Sphingobacteriaceae</taxon>
        <taxon>Sphingobacterium</taxon>
    </lineage>
</organism>
<feature type="modified residue" description="4-aspartylphosphate" evidence="1">
    <location>
        <position position="55"/>
    </location>
</feature>
<feature type="domain" description="Response regulatory" evidence="2">
    <location>
        <begin position="2"/>
        <end position="115"/>
    </location>
</feature>
<accession>A0A4U9V9H7</accession>
<dbReference type="Proteomes" id="UP001566204">
    <property type="component" value="Unassembled WGS sequence"/>
</dbReference>
<proteinExistence type="predicted"/>
<reference evidence="5 6" key="1">
    <citation type="submission" date="2019-05" db="EMBL/GenBank/DDBJ databases">
        <authorList>
            <consortium name="Pathogen Informatics"/>
        </authorList>
    </citation>
    <scope>NUCLEOTIDE SEQUENCE [LARGE SCALE GENOMIC DNA]</scope>
    <source>
        <strain evidence="5 6">NCTC11429</strain>
    </source>
</reference>
<dbReference type="Gene3D" id="2.40.50.1020">
    <property type="entry name" value="LytTr DNA-binding domain"/>
    <property type="match status" value="1"/>
</dbReference>
<reference evidence="4 7" key="2">
    <citation type="submission" date="2024-06" db="EMBL/GenBank/DDBJ databases">
        <title>Soil Sphingobacterium thalpophilum.</title>
        <authorList>
            <person name="Yang J."/>
            <person name="Li J."/>
        </authorList>
    </citation>
    <scope>NUCLEOTIDE SEQUENCE [LARGE SCALE GENOMIC DNA]</scope>
    <source>
        <strain evidence="4 7">22g91tb</strain>
    </source>
</reference>
<dbReference type="GeneID" id="78463545"/>
<dbReference type="PANTHER" id="PTHR37299">
    <property type="entry name" value="TRANSCRIPTIONAL REGULATOR-RELATED"/>
    <property type="match status" value="1"/>
</dbReference>
<dbReference type="EMBL" id="LR590484">
    <property type="protein sequence ID" value="VTR43350.1"/>
    <property type="molecule type" value="Genomic_DNA"/>
</dbReference>
<evidence type="ECO:0000259" key="3">
    <source>
        <dbReference type="PROSITE" id="PS50930"/>
    </source>
</evidence>
<name>A0A4U9V9H7_9SPHI</name>